<dbReference type="InterPro" id="IPR015500">
    <property type="entry name" value="Peptidase_S8_subtilisin-rel"/>
</dbReference>
<protein>
    <submittedName>
        <fullName evidence="8">Subtilase family protein</fullName>
    </submittedName>
</protein>
<feature type="active site" description="Charge relay system" evidence="5">
    <location>
        <position position="471"/>
    </location>
</feature>
<dbReference type="InterPro" id="IPR023828">
    <property type="entry name" value="Peptidase_S8_Ser-AS"/>
</dbReference>
<evidence type="ECO:0000256" key="1">
    <source>
        <dbReference type="ARBA" id="ARBA00011073"/>
    </source>
</evidence>
<evidence type="ECO:0000256" key="4">
    <source>
        <dbReference type="ARBA" id="ARBA00022825"/>
    </source>
</evidence>
<dbReference type="SUPFAM" id="SSF52743">
    <property type="entry name" value="Subtilisin-like"/>
    <property type="match status" value="1"/>
</dbReference>
<dbReference type="PROSITE" id="PS00137">
    <property type="entry name" value="SUBTILASE_HIS"/>
    <property type="match status" value="1"/>
</dbReference>
<dbReference type="GO" id="GO:0004252">
    <property type="term" value="F:serine-type endopeptidase activity"/>
    <property type="evidence" value="ECO:0007669"/>
    <property type="project" value="UniProtKB-UniRule"/>
</dbReference>
<name>A0A1H3LVT7_9PROT</name>
<evidence type="ECO:0000313" key="9">
    <source>
        <dbReference type="Proteomes" id="UP000198640"/>
    </source>
</evidence>
<evidence type="ECO:0000256" key="6">
    <source>
        <dbReference type="SAM" id="SignalP"/>
    </source>
</evidence>
<dbReference type="AlphaFoldDB" id="A0A1H3LVT7"/>
<dbReference type="InterPro" id="IPR050131">
    <property type="entry name" value="Peptidase_S8_subtilisin-like"/>
</dbReference>
<keyword evidence="6" id="KW-0732">Signal</keyword>
<evidence type="ECO:0000256" key="5">
    <source>
        <dbReference type="PROSITE-ProRule" id="PRU01240"/>
    </source>
</evidence>
<dbReference type="InterPro" id="IPR036852">
    <property type="entry name" value="Peptidase_S8/S53_dom_sf"/>
</dbReference>
<proteinExistence type="inferred from homology"/>
<dbReference type="Gene3D" id="3.40.50.200">
    <property type="entry name" value="Peptidase S8/S53 domain"/>
    <property type="match status" value="1"/>
</dbReference>
<organism evidence="8 9">
    <name type="scientific">Nitrosomonas halophila</name>
    <dbReference type="NCBI Taxonomy" id="44576"/>
    <lineage>
        <taxon>Bacteria</taxon>
        <taxon>Pseudomonadati</taxon>
        <taxon>Pseudomonadota</taxon>
        <taxon>Betaproteobacteria</taxon>
        <taxon>Nitrosomonadales</taxon>
        <taxon>Nitrosomonadaceae</taxon>
        <taxon>Nitrosomonas</taxon>
    </lineage>
</organism>
<keyword evidence="3 5" id="KW-0378">Hydrolase</keyword>
<feature type="active site" description="Charge relay system" evidence="5">
    <location>
        <position position="660"/>
    </location>
</feature>
<evidence type="ECO:0000259" key="7">
    <source>
        <dbReference type="Pfam" id="PF00082"/>
    </source>
</evidence>
<feature type="signal peptide" evidence="6">
    <location>
        <begin position="1"/>
        <end position="34"/>
    </location>
</feature>
<evidence type="ECO:0000256" key="2">
    <source>
        <dbReference type="ARBA" id="ARBA00022670"/>
    </source>
</evidence>
<dbReference type="PANTHER" id="PTHR43806:SF11">
    <property type="entry name" value="CEREVISIN-RELATED"/>
    <property type="match status" value="1"/>
</dbReference>
<dbReference type="PROSITE" id="PS51892">
    <property type="entry name" value="SUBTILASE"/>
    <property type="match status" value="1"/>
</dbReference>
<sequence>MNKKSALNFNLFTIRFIFSLFSLFLLFPISLSHAAQYVGDDFDKLLEEANRKGYVRLLITLDDTITVDEIKTNHEALRVAMAAKAQTVLADLGQNVLPTGYWNNGYGQMGAYVNESGIHALVASDNAIAFIRDVTHTYRIKAADSDGSVEAIESAIITNGAADVNIFLNVEVDGYDIDSTGNTVYNQSSATSEQIQTSLNHLLSQPYANGINNPVLDENRPVIRANINRSAFYALIESNEVRAIRPVDYTDPRAAQWPQEVLDAAQEQGEADILISLRGGEFFSPKTGYMSPAAIQAQADAHRRIFDDIFTRIGAPTSSENEKAYLDLGIVQVRLPNSAVTRLYELADARILNVELNKPAAQTTLTNSTVLLNLAPYWAAGITAAGQYMVIIDSGIRKNHAFFTTSGVSRVAHEACFGTNTTSGGVTYSSICPNQDGAGDSPFDWPGAGEPFSNLTACNTLAALGIHNCSHGTHVGGIAAGRQTSLITPSNLQGVGPDAFLVAAQVFSYNTTNPNATAFGGDILAALNAVYINTAPGTLNPFVANLSLGGTLYPSTATCLTGLNTVVNNLTSRGVPVIASTGNEYDKSQIAWPACTANVIKVSSVLNDSTGTTVSDFANIATQANFTGPILLAPGGGSSTYVRSSTRTTTTSTEAWEGTSMAAPHVAGVYAGIKAADPTGPTVAAVTAYIVSTGSIPVTVNLPGVGNETFRRVRLP</sequence>
<dbReference type="RefSeq" id="WP_090415125.1">
    <property type="nucleotide sequence ID" value="NZ_FNOY01000053.1"/>
</dbReference>
<feature type="active site" description="Charge relay system" evidence="5">
    <location>
        <position position="393"/>
    </location>
</feature>
<dbReference type="STRING" id="44576.SAMN05421881_10538"/>
<dbReference type="OrthoDB" id="9798386at2"/>
<dbReference type="EMBL" id="FNOY01000053">
    <property type="protein sequence ID" value="SDY68108.1"/>
    <property type="molecule type" value="Genomic_DNA"/>
</dbReference>
<dbReference type="GO" id="GO:0006508">
    <property type="term" value="P:proteolysis"/>
    <property type="evidence" value="ECO:0007669"/>
    <property type="project" value="UniProtKB-KW"/>
</dbReference>
<dbReference type="PANTHER" id="PTHR43806">
    <property type="entry name" value="PEPTIDASE S8"/>
    <property type="match status" value="1"/>
</dbReference>
<feature type="domain" description="Peptidase S8/S53" evidence="7">
    <location>
        <begin position="391"/>
        <end position="693"/>
    </location>
</feature>
<dbReference type="InterPro" id="IPR022398">
    <property type="entry name" value="Peptidase_S8_His-AS"/>
</dbReference>
<dbReference type="Pfam" id="PF00082">
    <property type="entry name" value="Peptidase_S8"/>
    <property type="match status" value="1"/>
</dbReference>
<keyword evidence="9" id="KW-1185">Reference proteome</keyword>
<gene>
    <name evidence="8" type="ORF">SAMN05421881_10538</name>
</gene>
<dbReference type="PROSITE" id="PS00138">
    <property type="entry name" value="SUBTILASE_SER"/>
    <property type="match status" value="1"/>
</dbReference>
<keyword evidence="4 5" id="KW-0720">Serine protease</keyword>
<feature type="chain" id="PRO_5011759534" evidence="6">
    <location>
        <begin position="35"/>
        <end position="716"/>
    </location>
</feature>
<reference evidence="8 9" key="1">
    <citation type="submission" date="2016-10" db="EMBL/GenBank/DDBJ databases">
        <authorList>
            <person name="de Groot N.N."/>
        </authorList>
    </citation>
    <scope>NUCLEOTIDE SEQUENCE [LARGE SCALE GENOMIC DNA]</scope>
    <source>
        <strain evidence="8 9">Nm1</strain>
    </source>
</reference>
<dbReference type="PRINTS" id="PR00723">
    <property type="entry name" value="SUBTILISIN"/>
</dbReference>
<dbReference type="Proteomes" id="UP000198640">
    <property type="component" value="Unassembled WGS sequence"/>
</dbReference>
<accession>A0A1H3LVT7</accession>
<dbReference type="InterPro" id="IPR000209">
    <property type="entry name" value="Peptidase_S8/S53_dom"/>
</dbReference>
<evidence type="ECO:0000256" key="3">
    <source>
        <dbReference type="ARBA" id="ARBA00022801"/>
    </source>
</evidence>
<comment type="similarity">
    <text evidence="1 5">Belongs to the peptidase S8 family.</text>
</comment>
<evidence type="ECO:0000313" key="8">
    <source>
        <dbReference type="EMBL" id="SDY68108.1"/>
    </source>
</evidence>
<keyword evidence="2 5" id="KW-0645">Protease</keyword>